<dbReference type="Gene3D" id="3.40.390.10">
    <property type="entry name" value="Collagenase (Catalytic Domain)"/>
    <property type="match status" value="1"/>
</dbReference>
<dbReference type="eggNOG" id="KOG2089">
    <property type="taxonomic scope" value="Eukaryota"/>
</dbReference>
<reference evidence="12" key="3">
    <citation type="submission" date="2025-09" db="UniProtKB">
        <authorList>
            <consortium name="Ensembl"/>
        </authorList>
    </citation>
    <scope>IDENTIFICATION</scope>
    <source>
        <strain evidence="12">Glennie</strain>
    </source>
</reference>
<dbReference type="Pfam" id="PF19310">
    <property type="entry name" value="TOP_N"/>
    <property type="match status" value="1"/>
</dbReference>
<sequence>MFLSFGRGGRLLDELPALGPEPNPLLDVSGLPRFSAIRPAHVVPGILQAAKELQKALEDYEAHLLGTENGSGTWESVEEPLEKLQFPISYSWQIVNHLLMVKNSPELREAHQQVQPLMMNLTSQIAQSLPIYNSFKELSRLPGLVQAQRRILAGFLRAARQRGAELARPQRERFNAVSLRLANLSTAFVHRVLDATKAFSLLLRDRDSVEGLPAFARMLLATNAVAGTDQSPDPDAGPWRATLDAPSYEAVMKHSPNRELRQQLYRARVTRAPGNRGLVDEIRALRQEAAGILGYQSYADLSLVSKMAGRKEAVWTFLNYLHNKSYHVAKAEQESLQKFAQRQGHLAELEHWDVAFWAERQREALFRLKDEEVRPYFPLERVLSGLFKLCTDIFGVTIHPADGAAEVWASSVRFFYVYDEKGTPIASFYLDPYSRPQEKKEGAWMLNFISRSRLLHHTPVAFVVCNQIPPVGSAPSLMSFTEVITLFHEFGHALQHMLSTVPYAEASGINNIEWDVVEAASQFLENWPYDWNTLVTLSGHYQTGERLPASLFREIRRARHYLSGSTLLFQLYLAALDMELHSSTDPWPAVKSRVAEKFTVRKPLPEDCILCTFTHIFGDDSYAAGYYSYMWAELLAQDEFEAFAEVGLQNRERLAKVGRRYRDTVLSLGGSISPQEVFRKFRGRDPSPDALLRTYGLLEAPDRYP</sequence>
<evidence type="ECO:0000256" key="3">
    <source>
        <dbReference type="ARBA" id="ARBA00022723"/>
    </source>
</evidence>
<evidence type="ECO:0000256" key="7">
    <source>
        <dbReference type="ARBA" id="ARBA00024603"/>
    </source>
</evidence>
<feature type="domain" description="Oligopeptidase A N-terminal" evidence="11">
    <location>
        <begin position="48"/>
        <end position="167"/>
    </location>
</feature>
<evidence type="ECO:0000256" key="4">
    <source>
        <dbReference type="ARBA" id="ARBA00022801"/>
    </source>
</evidence>
<proteinExistence type="inferred from homology"/>
<evidence type="ECO:0000256" key="5">
    <source>
        <dbReference type="ARBA" id="ARBA00022833"/>
    </source>
</evidence>
<keyword evidence="3 9" id="KW-0479">Metal-binding</keyword>
<dbReference type="GO" id="GO:0006508">
    <property type="term" value="P:proteolysis"/>
    <property type="evidence" value="ECO:0000318"/>
    <property type="project" value="GO_Central"/>
</dbReference>
<dbReference type="Bgee" id="ENSOANG00000020161">
    <property type="expression patterns" value="Expressed in liver and 7 other cell types or tissues"/>
</dbReference>
<evidence type="ECO:0000256" key="9">
    <source>
        <dbReference type="RuleBase" id="RU003435"/>
    </source>
</evidence>
<keyword evidence="13" id="KW-1185">Reference proteome</keyword>
<dbReference type="PANTHER" id="PTHR11804">
    <property type="entry name" value="PROTEASE M3 THIMET OLIGOPEPTIDASE-RELATED"/>
    <property type="match status" value="1"/>
</dbReference>
<dbReference type="InterPro" id="IPR045666">
    <property type="entry name" value="OpdA_N"/>
</dbReference>
<feature type="domain" description="Peptidase M3A/M3B catalytic" evidence="10">
    <location>
        <begin position="251"/>
        <end position="696"/>
    </location>
</feature>
<dbReference type="HOGENOM" id="CLU_001805_4_1_1"/>
<comment type="similarity">
    <text evidence="1 9">Belongs to the peptidase M3 family.</text>
</comment>
<dbReference type="Proteomes" id="UP000002279">
    <property type="component" value="Chromosome 2"/>
</dbReference>
<evidence type="ECO:0000313" key="12">
    <source>
        <dbReference type="Ensembl" id="ENSOANP00000025603.2"/>
    </source>
</evidence>
<dbReference type="GO" id="GO:0004222">
    <property type="term" value="F:metalloendopeptidase activity"/>
    <property type="evidence" value="ECO:0000318"/>
    <property type="project" value="GO_Central"/>
</dbReference>
<dbReference type="PANTHER" id="PTHR11804:SF83">
    <property type="entry name" value="LD37516P"/>
    <property type="match status" value="1"/>
</dbReference>
<dbReference type="SUPFAM" id="SSF55486">
    <property type="entry name" value="Metalloproteases ('zincins'), catalytic domain"/>
    <property type="match status" value="1"/>
</dbReference>
<evidence type="ECO:0000256" key="2">
    <source>
        <dbReference type="ARBA" id="ARBA00022670"/>
    </source>
</evidence>
<dbReference type="CDD" id="cd06456">
    <property type="entry name" value="M3A_DCP"/>
    <property type="match status" value="1"/>
</dbReference>
<dbReference type="EC" id="3.4.24.70" evidence="8"/>
<reference evidence="12" key="2">
    <citation type="submission" date="2025-08" db="UniProtKB">
        <authorList>
            <consortium name="Ensembl"/>
        </authorList>
    </citation>
    <scope>IDENTIFICATION</scope>
    <source>
        <strain evidence="12">Glennie</strain>
    </source>
</reference>
<dbReference type="OMA" id="TEYFAFK"/>
<dbReference type="InParanoid" id="F6QD43"/>
<dbReference type="Ensembl" id="ENSOANT00000029407.3">
    <property type="protein sequence ID" value="ENSOANP00000025603.2"/>
    <property type="gene ID" value="ENSOANG00000020161.3"/>
</dbReference>
<dbReference type="Gene3D" id="1.10.1370.10">
    <property type="entry name" value="Neurolysin, domain 3"/>
    <property type="match status" value="1"/>
</dbReference>
<dbReference type="InterPro" id="IPR024077">
    <property type="entry name" value="Neurolysin/TOP_dom2"/>
</dbReference>
<dbReference type="Gene3D" id="1.10.1370.40">
    <property type="match status" value="1"/>
</dbReference>
<dbReference type="GO" id="GO:0005829">
    <property type="term" value="C:cytosol"/>
    <property type="evidence" value="ECO:0007669"/>
    <property type="project" value="UniProtKB-ARBA"/>
</dbReference>
<keyword evidence="5 9" id="KW-0862">Zinc</keyword>
<dbReference type="InterPro" id="IPR001567">
    <property type="entry name" value="Pept_M3A_M3B_dom"/>
</dbReference>
<keyword evidence="4 9" id="KW-0378">Hydrolase</keyword>
<dbReference type="Pfam" id="PF01432">
    <property type="entry name" value="Peptidase_M3"/>
    <property type="match status" value="1"/>
</dbReference>
<dbReference type="GO" id="GO:0046872">
    <property type="term" value="F:metal ion binding"/>
    <property type="evidence" value="ECO:0007669"/>
    <property type="project" value="UniProtKB-UniRule"/>
</dbReference>
<comment type="catalytic activity">
    <reaction evidence="7">
        <text>Hydrolysis of oligopeptides, with broad specificity. Gly or Ala commonly occur as P1 or P1' residues, but more distant residues are also important, as is shown by the fact that Z-Gly-Pro-Gly-|-Gly-Pro-Ala is cleaved, but not Z-(Gly)(5).</text>
        <dbReference type="EC" id="3.4.24.70"/>
    </reaction>
</comment>
<evidence type="ECO:0000256" key="1">
    <source>
        <dbReference type="ARBA" id="ARBA00006040"/>
    </source>
</evidence>
<evidence type="ECO:0000259" key="11">
    <source>
        <dbReference type="Pfam" id="PF19310"/>
    </source>
</evidence>
<evidence type="ECO:0000313" key="13">
    <source>
        <dbReference type="Proteomes" id="UP000002279"/>
    </source>
</evidence>
<comment type="cofactor">
    <cofactor evidence="9">
        <name>Zn(2+)</name>
        <dbReference type="ChEBI" id="CHEBI:29105"/>
    </cofactor>
    <text evidence="9">Binds 1 zinc ion.</text>
</comment>
<dbReference type="AlphaFoldDB" id="F6QD43"/>
<evidence type="ECO:0000256" key="8">
    <source>
        <dbReference type="ARBA" id="ARBA00026100"/>
    </source>
</evidence>
<gene>
    <name evidence="12" type="primary">LOC100082657</name>
</gene>
<reference evidence="12 13" key="1">
    <citation type="journal article" date="2008" name="Nature">
        <title>Genome analysis of the platypus reveals unique signatures of evolution.</title>
        <authorList>
            <person name="Warren W.C."/>
            <person name="Hillier L.W."/>
            <person name="Marshall Graves J.A."/>
            <person name="Birney E."/>
            <person name="Ponting C.P."/>
            <person name="Grutzner F."/>
            <person name="Belov K."/>
            <person name="Miller W."/>
            <person name="Clarke L."/>
            <person name="Chinwalla A.T."/>
            <person name="Yang S.P."/>
            <person name="Heger A."/>
            <person name="Locke D.P."/>
            <person name="Miethke P."/>
            <person name="Waters P.D."/>
            <person name="Veyrunes F."/>
            <person name="Fulton L."/>
            <person name="Fulton B."/>
            <person name="Graves T."/>
            <person name="Wallis J."/>
            <person name="Puente X.S."/>
            <person name="Lopez-Otin C."/>
            <person name="Ordonez G.R."/>
            <person name="Eichler E.E."/>
            <person name="Chen L."/>
            <person name="Cheng Z."/>
            <person name="Deakin J.E."/>
            <person name="Alsop A."/>
            <person name="Thompson K."/>
            <person name="Kirby P."/>
            <person name="Papenfuss A.T."/>
            <person name="Wakefield M.J."/>
            <person name="Olender T."/>
            <person name="Lancet D."/>
            <person name="Huttley G.A."/>
            <person name="Smit A.F."/>
            <person name="Pask A."/>
            <person name="Temple-Smith P."/>
            <person name="Batzer M.A."/>
            <person name="Walker J.A."/>
            <person name="Konkel M.K."/>
            <person name="Harris R.S."/>
            <person name="Whittington C.M."/>
            <person name="Wong E.S."/>
            <person name="Gemmell N.J."/>
            <person name="Buschiazzo E."/>
            <person name="Vargas Jentzsch I.M."/>
            <person name="Merkel A."/>
            <person name="Schmitz J."/>
            <person name="Zemann A."/>
            <person name="Churakov G."/>
            <person name="Kriegs J.O."/>
            <person name="Brosius J."/>
            <person name="Murchison E.P."/>
            <person name="Sachidanandam R."/>
            <person name="Smith C."/>
            <person name="Hannon G.J."/>
            <person name="Tsend-Ayush E."/>
            <person name="McMillan D."/>
            <person name="Attenborough R."/>
            <person name="Rens W."/>
            <person name="Ferguson-Smith M."/>
            <person name="Lefevre C.M."/>
            <person name="Sharp J.A."/>
            <person name="Nicholas K.R."/>
            <person name="Ray D.A."/>
            <person name="Kube M."/>
            <person name="Reinhardt R."/>
            <person name="Pringle T.H."/>
            <person name="Taylor J."/>
            <person name="Jones R.C."/>
            <person name="Nixon B."/>
            <person name="Dacheux J.L."/>
            <person name="Niwa H."/>
            <person name="Sekita Y."/>
            <person name="Huang X."/>
            <person name="Stark A."/>
            <person name="Kheradpour P."/>
            <person name="Kellis M."/>
            <person name="Flicek P."/>
            <person name="Chen Y."/>
            <person name="Webber C."/>
            <person name="Hardison R."/>
            <person name="Nelson J."/>
            <person name="Hallsworth-Pepin K."/>
            <person name="Delehaunty K."/>
            <person name="Markovic C."/>
            <person name="Minx P."/>
            <person name="Feng Y."/>
            <person name="Kremitzki C."/>
            <person name="Mitreva M."/>
            <person name="Glasscock J."/>
            <person name="Wylie T."/>
            <person name="Wohldmann P."/>
            <person name="Thiru P."/>
            <person name="Nhan M.N."/>
            <person name="Pohl C.S."/>
            <person name="Smith S.M."/>
            <person name="Hou S."/>
            <person name="Nefedov M."/>
            <person name="de Jong P.J."/>
            <person name="Renfree M.B."/>
            <person name="Mardis E.R."/>
            <person name="Wilson R.K."/>
        </authorList>
    </citation>
    <scope>NUCLEOTIDE SEQUENCE [LARGE SCALE GENOMIC DNA]</scope>
    <source>
        <strain evidence="12 13">Glennie</strain>
    </source>
</reference>
<evidence type="ECO:0000256" key="6">
    <source>
        <dbReference type="ARBA" id="ARBA00023049"/>
    </source>
</evidence>
<keyword evidence="6 9" id="KW-0482">Metalloprotease</keyword>
<dbReference type="FunFam" id="1.10.1370.40:FF:000007">
    <property type="entry name" value="Oligopeptidase A"/>
    <property type="match status" value="1"/>
</dbReference>
<dbReference type="GO" id="GO:0006518">
    <property type="term" value="P:peptide metabolic process"/>
    <property type="evidence" value="ECO:0000318"/>
    <property type="project" value="GO_Central"/>
</dbReference>
<dbReference type="GeneTree" id="ENSGT00950000183171"/>
<accession>F6QD43</accession>
<dbReference type="InterPro" id="IPR034005">
    <property type="entry name" value="M3A_DCP"/>
</dbReference>
<dbReference type="STRING" id="9258.ENSOANP00000025603"/>
<keyword evidence="2 9" id="KW-0645">Protease</keyword>
<evidence type="ECO:0000259" key="10">
    <source>
        <dbReference type="Pfam" id="PF01432"/>
    </source>
</evidence>
<dbReference type="FunFam" id="3.40.390.10:FF:000009">
    <property type="entry name" value="Oligopeptidase A"/>
    <property type="match status" value="1"/>
</dbReference>
<dbReference type="InterPro" id="IPR024079">
    <property type="entry name" value="MetalloPept_cat_dom_sf"/>
</dbReference>
<name>F6QD43_ORNAN</name>
<dbReference type="InterPro" id="IPR045090">
    <property type="entry name" value="Pept_M3A_M3B"/>
</dbReference>
<organism evidence="12 13">
    <name type="scientific">Ornithorhynchus anatinus</name>
    <name type="common">Duckbill platypus</name>
    <dbReference type="NCBI Taxonomy" id="9258"/>
    <lineage>
        <taxon>Eukaryota</taxon>
        <taxon>Metazoa</taxon>
        <taxon>Chordata</taxon>
        <taxon>Craniata</taxon>
        <taxon>Vertebrata</taxon>
        <taxon>Euteleostomi</taxon>
        <taxon>Mammalia</taxon>
        <taxon>Monotremata</taxon>
        <taxon>Ornithorhynchidae</taxon>
        <taxon>Ornithorhynchus</taxon>
    </lineage>
</organism>
<protein>
    <recommendedName>
        <fullName evidence="8">oligopeptidase A</fullName>
        <ecNumber evidence="8">3.4.24.70</ecNumber>
    </recommendedName>
</protein>